<dbReference type="EMBL" id="AZHB01000002">
    <property type="protein sequence ID" value="OAA72423.1"/>
    <property type="molecule type" value="Genomic_DNA"/>
</dbReference>
<evidence type="ECO:0000313" key="3">
    <source>
        <dbReference type="Proteomes" id="UP000076744"/>
    </source>
</evidence>
<name>A0A168DC43_CORFA</name>
<organism evidence="2 3">
    <name type="scientific">Cordyceps fumosorosea (strain ARSEF 2679)</name>
    <name type="common">Isaria fumosorosea</name>
    <dbReference type="NCBI Taxonomy" id="1081104"/>
    <lineage>
        <taxon>Eukaryota</taxon>
        <taxon>Fungi</taxon>
        <taxon>Dikarya</taxon>
        <taxon>Ascomycota</taxon>
        <taxon>Pezizomycotina</taxon>
        <taxon>Sordariomycetes</taxon>
        <taxon>Hypocreomycetidae</taxon>
        <taxon>Hypocreales</taxon>
        <taxon>Cordycipitaceae</taxon>
        <taxon>Cordyceps</taxon>
    </lineage>
</organism>
<keyword evidence="3" id="KW-1185">Reference proteome</keyword>
<reference evidence="2 3" key="1">
    <citation type="journal article" date="2016" name="Genome Biol. Evol.">
        <title>Divergent and convergent evolution of fungal pathogenicity.</title>
        <authorList>
            <person name="Shang Y."/>
            <person name="Xiao G."/>
            <person name="Zheng P."/>
            <person name="Cen K."/>
            <person name="Zhan S."/>
            <person name="Wang C."/>
        </authorList>
    </citation>
    <scope>NUCLEOTIDE SEQUENCE [LARGE SCALE GENOMIC DNA]</scope>
    <source>
        <strain evidence="2 3">ARSEF 2679</strain>
    </source>
</reference>
<sequence>MTQDSRDPSSNLQTLVSDALPPDRPSADKRSSSGSTQSSVVRTWCSSYQDESANADPSPPPRPPLPPPPYASHSRPPSYVPRAPAPQPPAPAVETPAPHSPTWEQLLGELPGSEPEELLCVCRHCRGPPSITSSLYVELERVRTMRFSDWNGWRQADPLSVPRSRRRRLARQLRRLFEFPNR</sequence>
<dbReference type="Proteomes" id="UP000076744">
    <property type="component" value="Unassembled WGS sequence"/>
</dbReference>
<dbReference type="GeneID" id="30017788"/>
<feature type="region of interest" description="Disordered" evidence="1">
    <location>
        <begin position="1"/>
        <end position="105"/>
    </location>
</feature>
<gene>
    <name evidence="2" type="ORF">ISF_01496</name>
</gene>
<evidence type="ECO:0000256" key="1">
    <source>
        <dbReference type="SAM" id="MobiDB-lite"/>
    </source>
</evidence>
<dbReference type="PRINTS" id="PR00049">
    <property type="entry name" value="WILMSTUMOUR"/>
</dbReference>
<dbReference type="AlphaFoldDB" id="A0A168DC43"/>
<protein>
    <submittedName>
        <fullName evidence="2">Wilm's tumor protein</fullName>
    </submittedName>
</protein>
<feature type="compositionally biased region" description="Pro residues" evidence="1">
    <location>
        <begin position="57"/>
        <end position="70"/>
    </location>
</feature>
<accession>A0A168DC43</accession>
<dbReference type="RefSeq" id="XP_018707869.1">
    <property type="nucleotide sequence ID" value="XM_018845103.1"/>
</dbReference>
<feature type="compositionally biased region" description="Low complexity" evidence="1">
    <location>
        <begin position="71"/>
        <end position="82"/>
    </location>
</feature>
<proteinExistence type="predicted"/>
<comment type="caution">
    <text evidence="2">The sequence shown here is derived from an EMBL/GenBank/DDBJ whole genome shotgun (WGS) entry which is preliminary data.</text>
</comment>
<evidence type="ECO:0000313" key="2">
    <source>
        <dbReference type="EMBL" id="OAA72423.1"/>
    </source>
</evidence>
<feature type="compositionally biased region" description="Polar residues" evidence="1">
    <location>
        <begin position="40"/>
        <end position="52"/>
    </location>
</feature>